<feature type="domain" description="Restriction endonuclease type IV Mrr" evidence="1">
    <location>
        <begin position="148"/>
        <end position="254"/>
    </location>
</feature>
<evidence type="ECO:0000259" key="1">
    <source>
        <dbReference type="Pfam" id="PF04471"/>
    </source>
</evidence>
<dbReference type="PATRIC" id="fig|128780.6.peg.541"/>
<dbReference type="GO" id="GO:0003677">
    <property type="term" value="F:DNA binding"/>
    <property type="evidence" value="ECO:0007669"/>
    <property type="project" value="InterPro"/>
</dbReference>
<organism evidence="2 3">
    <name type="scientific">Stenotrophomonas acidaminiphila</name>
    <dbReference type="NCBI Taxonomy" id="128780"/>
    <lineage>
        <taxon>Bacteria</taxon>
        <taxon>Pseudomonadati</taxon>
        <taxon>Pseudomonadota</taxon>
        <taxon>Gammaproteobacteria</taxon>
        <taxon>Lysobacterales</taxon>
        <taxon>Lysobacteraceae</taxon>
        <taxon>Stenotrophomonas</taxon>
    </lineage>
</organism>
<dbReference type="InterPro" id="IPR011335">
    <property type="entry name" value="Restrct_endonuc-II-like"/>
</dbReference>
<sequence>MSNLKASEMRVVDRVLEMESGFVLNFSDRTIAEFFLDELNIDFNDPSFAVNGTSKAKRLRTFLQGVDKATAARTLRELLKCRAKIYRDSGRTDELPNADGMLLEVIGRLEGRDVGHGVAPPPAASPIPVESLKSELIALHNLEPHPRGYAFEKFLIGLFRAYGLQPNSPFRLVGEQIDGSFKFEGEFYLLEAKWHSPKTPAADLRNFHGKVTEKAAWARGLFISNSGFTEDGLQSFGRAKAIVCMDGLDLWTMLDKRIPLPEVLDRKLRHAAERGEVFCSVRDLFQIQS</sequence>
<keyword evidence="2" id="KW-0255">Endonuclease</keyword>
<keyword evidence="2" id="KW-0378">Hydrolase</keyword>
<reference evidence="2 3" key="1">
    <citation type="journal article" date="2015" name="Genome Announc.">
        <title>Complete Genome Sequencing of Stenotrophomonas acidaminiphila ZAC14D2_NAIMI4_2, a Multidrug-Resistant Strain Isolated from Sediments of a Polluted River in Mexico, Uncovers New Antibiotic Resistance Genes and a Novel Class-II Lasso Peptide Biosynthesis Gene Cluster.</title>
        <authorList>
            <person name="Vinuesa P."/>
            <person name="Ochoa-Sanchez L.E."/>
        </authorList>
    </citation>
    <scope>NUCLEOTIDE SEQUENCE [LARGE SCALE GENOMIC DNA]</scope>
    <source>
        <strain evidence="2 3">ZAC14D2_NAIMI4_2</strain>
    </source>
</reference>
<keyword evidence="2" id="KW-0540">Nuclease</keyword>
<evidence type="ECO:0000313" key="2">
    <source>
        <dbReference type="EMBL" id="ALJ26976.1"/>
    </source>
</evidence>
<dbReference type="KEGG" id="sacz:AOT14_05310"/>
<dbReference type="SUPFAM" id="SSF52980">
    <property type="entry name" value="Restriction endonuclease-like"/>
    <property type="match status" value="1"/>
</dbReference>
<name>A0A0S1AVZ7_9GAMM</name>
<dbReference type="AlphaFoldDB" id="A0A0S1AVZ7"/>
<dbReference type="EMBL" id="CP012900">
    <property type="protein sequence ID" value="ALJ26976.1"/>
    <property type="molecule type" value="Genomic_DNA"/>
</dbReference>
<dbReference type="GO" id="GO:0004519">
    <property type="term" value="F:endonuclease activity"/>
    <property type="evidence" value="ECO:0007669"/>
    <property type="project" value="UniProtKB-KW"/>
</dbReference>
<dbReference type="InterPro" id="IPR007560">
    <property type="entry name" value="Restrct_endonuc_IV_Mrr"/>
</dbReference>
<evidence type="ECO:0000313" key="3">
    <source>
        <dbReference type="Proteomes" id="UP000061010"/>
    </source>
</evidence>
<dbReference type="Pfam" id="PF04471">
    <property type="entry name" value="Mrr_cat"/>
    <property type="match status" value="1"/>
</dbReference>
<protein>
    <submittedName>
        <fullName evidence="2">Restriction endonuclease</fullName>
    </submittedName>
</protein>
<gene>
    <name evidence="2" type="ORF">AOT14_05310</name>
</gene>
<dbReference type="OrthoDB" id="1395176at2"/>
<dbReference type="GO" id="GO:0009307">
    <property type="term" value="P:DNA restriction-modification system"/>
    <property type="evidence" value="ECO:0007669"/>
    <property type="project" value="InterPro"/>
</dbReference>
<accession>A0A0S1AVZ7</accession>
<keyword evidence="3" id="KW-1185">Reference proteome</keyword>
<dbReference type="Proteomes" id="UP000061010">
    <property type="component" value="Chromosome"/>
</dbReference>
<proteinExistence type="predicted"/>